<keyword evidence="2" id="KW-1185">Reference proteome</keyword>
<comment type="caution">
    <text evidence="1">The sequence shown here is derived from an EMBL/GenBank/DDBJ whole genome shotgun (WGS) entry which is preliminary data.</text>
</comment>
<gene>
    <name evidence="1" type="ORF">I5M32_01410</name>
</gene>
<organism evidence="1 2">
    <name type="scientific">Pedobacter segetis</name>
    <dbReference type="NCBI Taxonomy" id="2793069"/>
    <lineage>
        <taxon>Bacteria</taxon>
        <taxon>Pseudomonadati</taxon>
        <taxon>Bacteroidota</taxon>
        <taxon>Sphingobacteriia</taxon>
        <taxon>Sphingobacteriales</taxon>
        <taxon>Sphingobacteriaceae</taxon>
        <taxon>Pedobacter</taxon>
    </lineage>
</organism>
<evidence type="ECO:0000313" key="2">
    <source>
        <dbReference type="Proteomes" id="UP000660024"/>
    </source>
</evidence>
<sequence>MISLIENLPPHVIGINISGKVKEEDYKKVLEPAIEKQHKTHDKLNCLIIYDTEIANFSSSAMLEDLKTDFKYYNKWNKVAIVVNKDYLKNVIGVVSAIIPGELKGFSPEEIEQAKTFVK</sequence>
<dbReference type="RefSeq" id="WP_200584314.1">
    <property type="nucleotide sequence ID" value="NZ_JAEHFY010000002.1"/>
</dbReference>
<dbReference type="InterPro" id="IPR038396">
    <property type="entry name" value="SpoIIAA-like_sf"/>
</dbReference>
<dbReference type="Pfam" id="PF11964">
    <property type="entry name" value="SpoIIAA-like"/>
    <property type="match status" value="1"/>
</dbReference>
<dbReference type="Gene3D" id="3.40.50.10600">
    <property type="entry name" value="SpoIIaa-like domains"/>
    <property type="match status" value="1"/>
</dbReference>
<proteinExistence type="predicted"/>
<accession>A0ABS1BFH7</accession>
<name>A0ABS1BFH7_9SPHI</name>
<evidence type="ECO:0000313" key="1">
    <source>
        <dbReference type="EMBL" id="MBK0381605.1"/>
    </source>
</evidence>
<dbReference type="EMBL" id="JAEHFY010000002">
    <property type="protein sequence ID" value="MBK0381605.1"/>
    <property type="molecule type" value="Genomic_DNA"/>
</dbReference>
<dbReference type="InterPro" id="IPR036513">
    <property type="entry name" value="STAS_dom_sf"/>
</dbReference>
<dbReference type="SUPFAM" id="SSF52091">
    <property type="entry name" value="SpoIIaa-like"/>
    <property type="match status" value="1"/>
</dbReference>
<dbReference type="Proteomes" id="UP000660024">
    <property type="component" value="Unassembled WGS sequence"/>
</dbReference>
<dbReference type="InterPro" id="IPR021866">
    <property type="entry name" value="SpoIIAA-like"/>
</dbReference>
<protein>
    <submittedName>
        <fullName evidence="1">STAS/SEC14 domain-containing protein</fullName>
    </submittedName>
</protein>
<reference evidence="1 2" key="1">
    <citation type="submission" date="2020-12" db="EMBL/GenBank/DDBJ databases">
        <title>Bacterial novel species Pedobacter sp. SD-b isolated from soil.</title>
        <authorList>
            <person name="Jung H.-Y."/>
        </authorList>
    </citation>
    <scope>NUCLEOTIDE SEQUENCE [LARGE SCALE GENOMIC DNA]</scope>
    <source>
        <strain evidence="1 2">SD-b</strain>
    </source>
</reference>